<keyword evidence="9" id="KW-0511">Multifunctional enzyme</keyword>
<dbReference type="GO" id="GO:0005737">
    <property type="term" value="C:cytoplasm"/>
    <property type="evidence" value="ECO:0007669"/>
    <property type="project" value="TreeGrafter"/>
</dbReference>
<keyword evidence="2 12" id="KW-0489">Methyltransferase</keyword>
<accession>A0A3B0XBL6</accession>
<dbReference type="InterPro" id="IPR029063">
    <property type="entry name" value="SAM-dependent_MTases_sf"/>
</dbReference>
<dbReference type="EMBL" id="UOFI01000063">
    <property type="protein sequence ID" value="VAW65151.1"/>
    <property type="molecule type" value="Genomic_DNA"/>
</dbReference>
<evidence type="ECO:0000256" key="9">
    <source>
        <dbReference type="ARBA" id="ARBA00023268"/>
    </source>
</evidence>
<keyword evidence="5" id="KW-0949">S-adenosyl-L-methionine</keyword>
<feature type="domain" description="MnmC-like methyltransferase" evidence="11">
    <location>
        <begin position="109"/>
        <end position="230"/>
    </location>
</feature>
<keyword evidence="8" id="KW-0560">Oxidoreductase</keyword>
<dbReference type="Pfam" id="PF05430">
    <property type="entry name" value="Methyltransf_30"/>
    <property type="match status" value="1"/>
</dbReference>
<dbReference type="EC" id="2.1.1.61" evidence="12"/>
<evidence type="ECO:0000256" key="2">
    <source>
        <dbReference type="ARBA" id="ARBA00022603"/>
    </source>
</evidence>
<dbReference type="SUPFAM" id="SSF54373">
    <property type="entry name" value="FAD-linked reductases, C-terminal domain"/>
    <property type="match status" value="1"/>
</dbReference>
<evidence type="ECO:0000259" key="11">
    <source>
        <dbReference type="Pfam" id="PF05430"/>
    </source>
</evidence>
<evidence type="ECO:0000256" key="6">
    <source>
        <dbReference type="ARBA" id="ARBA00022694"/>
    </source>
</evidence>
<proteinExistence type="inferred from homology"/>
<dbReference type="HAMAP" id="MF_01102">
    <property type="entry name" value="MnmC"/>
    <property type="match status" value="1"/>
</dbReference>
<evidence type="ECO:0000256" key="5">
    <source>
        <dbReference type="ARBA" id="ARBA00022691"/>
    </source>
</evidence>
<keyword evidence="1" id="KW-0963">Cytoplasm</keyword>
<dbReference type="Gene3D" id="3.30.9.10">
    <property type="entry name" value="D-Amino Acid Oxidase, subunit A, domain 2"/>
    <property type="match status" value="1"/>
</dbReference>
<keyword evidence="7" id="KW-0274">FAD</keyword>
<dbReference type="InterPro" id="IPR006076">
    <property type="entry name" value="FAD-dep_OxRdtase"/>
</dbReference>
<dbReference type="GO" id="GO:0008033">
    <property type="term" value="P:tRNA processing"/>
    <property type="evidence" value="ECO:0007669"/>
    <property type="project" value="UniProtKB-KW"/>
</dbReference>
<evidence type="ECO:0000256" key="8">
    <source>
        <dbReference type="ARBA" id="ARBA00023002"/>
    </source>
</evidence>
<dbReference type="GO" id="GO:0004808">
    <property type="term" value="F:tRNA (5-methylaminomethyl-2-thiouridylate)(34)-methyltransferase activity"/>
    <property type="evidence" value="ECO:0007669"/>
    <property type="project" value="UniProtKB-EC"/>
</dbReference>
<evidence type="ECO:0000256" key="1">
    <source>
        <dbReference type="ARBA" id="ARBA00022490"/>
    </source>
</evidence>
<dbReference type="NCBIfam" id="NF033855">
    <property type="entry name" value="tRNA_MNMC2"/>
    <property type="match status" value="1"/>
</dbReference>
<name>A0A3B0XBL6_9ZZZZ</name>
<dbReference type="Gene3D" id="3.50.50.60">
    <property type="entry name" value="FAD/NAD(P)-binding domain"/>
    <property type="match status" value="1"/>
</dbReference>
<reference evidence="12" key="1">
    <citation type="submission" date="2018-06" db="EMBL/GenBank/DDBJ databases">
        <authorList>
            <person name="Zhirakovskaya E."/>
        </authorList>
    </citation>
    <scope>NUCLEOTIDE SEQUENCE</scope>
</reference>
<dbReference type="PANTHER" id="PTHR13847:SF283">
    <property type="entry name" value="TRNA 5-METHYLAMINOMETHYL-2-THIOURIDINE BIOSYNTHESIS BIFUNCTIONAL PROTEIN MNMC"/>
    <property type="match status" value="1"/>
</dbReference>
<keyword evidence="4 12" id="KW-0808">Transferase</keyword>
<protein>
    <submittedName>
        <fullName evidence="12">tRNA (5-methylaminomethyl-2-thiouridylate)-methyltransferase / FAD-dependent cmnm(5)s(2)U34 oxidoreductase</fullName>
        <ecNumber evidence="12">2.1.1.61</ecNumber>
    </submittedName>
</protein>
<evidence type="ECO:0000256" key="7">
    <source>
        <dbReference type="ARBA" id="ARBA00022827"/>
    </source>
</evidence>
<dbReference type="GO" id="GO:0016645">
    <property type="term" value="F:oxidoreductase activity, acting on the CH-NH group of donors"/>
    <property type="evidence" value="ECO:0007669"/>
    <property type="project" value="InterPro"/>
</dbReference>
<dbReference type="Pfam" id="PF01266">
    <property type="entry name" value="DAO"/>
    <property type="match status" value="1"/>
</dbReference>
<dbReference type="InterPro" id="IPR008471">
    <property type="entry name" value="MnmC-like_methylTransf"/>
</dbReference>
<dbReference type="NCBIfam" id="NF002481">
    <property type="entry name" value="PRK01747.1-2"/>
    <property type="match status" value="1"/>
</dbReference>
<gene>
    <name evidence="12" type="ORF">MNBD_GAMMA09-869</name>
</gene>
<dbReference type="NCBIfam" id="TIGR03197">
    <property type="entry name" value="MnmC_Cterm"/>
    <property type="match status" value="1"/>
</dbReference>
<evidence type="ECO:0000313" key="12">
    <source>
        <dbReference type="EMBL" id="VAW65151.1"/>
    </source>
</evidence>
<dbReference type="AlphaFoldDB" id="A0A3B0XBL6"/>
<keyword evidence="6" id="KW-0819">tRNA processing</keyword>
<dbReference type="Gene3D" id="3.40.50.150">
    <property type="entry name" value="Vaccinia Virus protein VP39"/>
    <property type="match status" value="1"/>
</dbReference>
<dbReference type="GO" id="GO:0032259">
    <property type="term" value="P:methylation"/>
    <property type="evidence" value="ECO:0007669"/>
    <property type="project" value="UniProtKB-KW"/>
</dbReference>
<keyword evidence="3" id="KW-0285">Flavoprotein</keyword>
<dbReference type="PANTHER" id="PTHR13847">
    <property type="entry name" value="SARCOSINE DEHYDROGENASE-RELATED"/>
    <property type="match status" value="1"/>
</dbReference>
<evidence type="ECO:0000259" key="10">
    <source>
        <dbReference type="Pfam" id="PF01266"/>
    </source>
</evidence>
<dbReference type="InterPro" id="IPR023032">
    <property type="entry name" value="tRNA_MAMT_biosynth_bifunc_MnmC"/>
</dbReference>
<organism evidence="12">
    <name type="scientific">hydrothermal vent metagenome</name>
    <dbReference type="NCBI Taxonomy" id="652676"/>
    <lineage>
        <taxon>unclassified sequences</taxon>
        <taxon>metagenomes</taxon>
        <taxon>ecological metagenomes</taxon>
    </lineage>
</organism>
<evidence type="ECO:0000256" key="4">
    <source>
        <dbReference type="ARBA" id="ARBA00022679"/>
    </source>
</evidence>
<dbReference type="InterPro" id="IPR036188">
    <property type="entry name" value="FAD/NAD-bd_sf"/>
</dbReference>
<dbReference type="InterPro" id="IPR017610">
    <property type="entry name" value="tRNA_S-uridine_synth_MnmC_C"/>
</dbReference>
<feature type="domain" description="FAD dependent oxidoreductase" evidence="10">
    <location>
        <begin position="260"/>
        <end position="623"/>
    </location>
</feature>
<sequence length="655" mass="72682">MNYAKPEWRDGQPYSPDFDDVYFSADNGVQETEHVFIRHNQLEARFALSLKQHKPFVIAETGFGCGLNFLVSVKYWLDAGESSTSLYYFSVENRPFTPEDLMRAQVLWPEFRDIAQALQQQYQAASAGFHLFDLFEGRVKLILMVGEVESMLQQMQVAVDAWFLDGFAPGLNADMWSEAVFSQIKRLSCVGTTFSTYTAAGVVKRGLQSAGFCVNKVSGCGNKRHMLSGEFQLQPASSPVPVMQPWFEGELTPIDKSSTVCIVGAGIAGLTTAWSLVRRGYQVVMLEAGAGPGAQASGNPRGMLMPRISLQDCADAEFYHSAYFYALNCLHQLDAQQVTWQQTGGLQLAATARVKKQMAEYPQDKALAQVISAQEASELCGLEIDEAVHYFPLAACVYPQKILHRLIDAMGDKLTIRYHCTVDSFNYNDGQWRLSGSSSEQKKHDLGSFDCLILASAWQTRRFKAFDHLYLQPARGQLSLLKASSKSQKLRLPVSYGGYILPANDSQHVAGASFELDDCALELREEEHQSNINDLDRGFKGLFSEQDICGGRASVRAVTADRVPVVGPAPSKLYYDDHYGDLYKGKTPDRYPQGHYMPGLFVNTGHGARGFSSAFLSAELLAASVCGEPLPVSNRVRYALHPARFLVRSFKKKKI</sequence>
<evidence type="ECO:0000256" key="3">
    <source>
        <dbReference type="ARBA" id="ARBA00022630"/>
    </source>
</evidence>
<dbReference type="SUPFAM" id="SSF51905">
    <property type="entry name" value="FAD/NAD(P)-binding domain"/>
    <property type="match status" value="1"/>
</dbReference>
<dbReference type="InterPro" id="IPR047785">
    <property type="entry name" value="tRNA_MNMC2"/>
</dbReference>